<dbReference type="SMART" id="SM00311">
    <property type="entry name" value="PWI"/>
    <property type="match status" value="1"/>
</dbReference>
<dbReference type="Gene3D" id="1.20.1390.10">
    <property type="entry name" value="PWI domain"/>
    <property type="match status" value="1"/>
</dbReference>
<feature type="compositionally biased region" description="Low complexity" evidence="2">
    <location>
        <begin position="644"/>
        <end position="667"/>
    </location>
</feature>
<feature type="compositionally biased region" description="Acidic residues" evidence="2">
    <location>
        <begin position="870"/>
        <end position="881"/>
    </location>
</feature>
<name>B2BXP0_9ROSI</name>
<feature type="compositionally biased region" description="Basic and acidic residues" evidence="2">
    <location>
        <begin position="342"/>
        <end position="356"/>
    </location>
</feature>
<feature type="compositionally biased region" description="Basic and acidic residues" evidence="2">
    <location>
        <begin position="751"/>
        <end position="779"/>
    </location>
</feature>
<feature type="compositionally biased region" description="Basic residues" evidence="2">
    <location>
        <begin position="841"/>
        <end position="855"/>
    </location>
</feature>
<dbReference type="PANTHER" id="PTHR23148:SF0">
    <property type="entry name" value="SERINE_ARGININE REPETITIVE MATRIX PROTEIN 1"/>
    <property type="match status" value="1"/>
</dbReference>
<protein>
    <submittedName>
        <fullName evidence="4">Prp9</fullName>
    </submittedName>
</protein>
<dbReference type="EMBL" id="EU162609">
    <property type="protein sequence ID" value="ABW81077.1"/>
    <property type="molecule type" value="Genomic_DNA"/>
</dbReference>
<feature type="compositionally biased region" description="Acidic residues" evidence="2">
    <location>
        <begin position="810"/>
        <end position="819"/>
    </location>
</feature>
<reference evidence="4" key="1">
    <citation type="submission" date="2007-09" db="EMBL/GenBank/DDBJ databases">
        <title>Adaptive radiation of a tandemly repeated short chain dehydrogenase encoding gene family in Brassicales.</title>
        <authorList>
            <person name="Navarro-Quezada A.R."/>
            <person name="Schmid K.J."/>
        </authorList>
    </citation>
    <scope>NUCLEOTIDE SEQUENCE</scope>
</reference>
<dbReference type="PANTHER" id="PTHR23148">
    <property type="entry name" value="SERINE/ARGININE REGULATED NUCLEAR MATRIX PROTEIN"/>
    <property type="match status" value="1"/>
</dbReference>
<feature type="region of interest" description="Disordered" evidence="2">
    <location>
        <begin position="176"/>
        <end position="201"/>
    </location>
</feature>
<feature type="compositionally biased region" description="Basic and acidic residues" evidence="2">
    <location>
        <begin position="669"/>
        <end position="691"/>
    </location>
</feature>
<dbReference type="AlphaFoldDB" id="B2BXP0"/>
<keyword evidence="1" id="KW-0507">mRNA processing</keyword>
<feature type="compositionally biased region" description="Basic and acidic residues" evidence="2">
    <location>
        <begin position="882"/>
        <end position="899"/>
    </location>
</feature>
<feature type="compositionally biased region" description="Basic residues" evidence="2">
    <location>
        <begin position="790"/>
        <end position="803"/>
    </location>
</feature>
<feature type="compositionally biased region" description="Low complexity" evidence="2">
    <location>
        <begin position="448"/>
        <end position="461"/>
    </location>
</feature>
<evidence type="ECO:0000256" key="2">
    <source>
        <dbReference type="SAM" id="MobiDB-lite"/>
    </source>
</evidence>
<feature type="domain" description="PWI" evidence="3">
    <location>
        <begin position="52"/>
        <end position="150"/>
    </location>
</feature>
<dbReference type="PROSITE" id="PS51025">
    <property type="entry name" value="PWI"/>
    <property type="match status" value="1"/>
</dbReference>
<feature type="region of interest" description="Disordered" evidence="2">
    <location>
        <begin position="301"/>
        <end position="899"/>
    </location>
</feature>
<dbReference type="GO" id="GO:0005681">
    <property type="term" value="C:spliceosomal complex"/>
    <property type="evidence" value="ECO:0007669"/>
    <property type="project" value="TreeGrafter"/>
</dbReference>
<evidence type="ECO:0000259" key="3">
    <source>
        <dbReference type="PROSITE" id="PS51025"/>
    </source>
</evidence>
<gene>
    <name evidence="4" type="primary">Prp9</name>
</gene>
<feature type="compositionally biased region" description="Basic residues" evidence="2">
    <location>
        <begin position="403"/>
        <end position="441"/>
    </location>
</feature>
<sequence length="919" mass="105022">MSGGFFRIMHCVSVKFDFGCWICTDSYLVEFQGTSAEQDTRFSNKQAKLLKTQKFAPELEHLVDMAKVKMDVMKPWIANRVTELLGFEDEVLINFIYGLLDGKVVNGKEIQISLTGFMEKNTTKFMKELWTLLLSAQKNASGVPQQFLDAKEAETRKKKEEADQLAIEIGKRRERENKELEHDVSKKMDSGAEPKGTSTAVESKLLRERPEYGRKADEKNGVKERRSYWYQPGNICQWTFNITLWSAGIQYLLDAVMHPLHPCEDRVLGRSAKQVQPLEVTQNGKLGACHGHQRALFHPESGGHRILDAGPGHFRCLPGDGGSRSPVRRHKSRSPVRRHRSRSPDGRRRSRSPDGRRRSRSPGGRRRSRSPDGRRRSQSPDIRRRSRSPDRRRRSRSPDSRRRSPFYRRRQSPLPDRRRRSPTPPARRRRSPSPPARRRRLPSPLPRSPSATSRSAGSPSPVRRGGLPSPAKRPSVPSSVGRESASPSPRGRKNGLPSPPAGRRRSLTPAGRSDSESPSQVKRRGPPKRGSASPVRRRRSPSPSPSRDKRGGSISPVTRRGRSPLPVSEKSQSPVRNRSPIPARQRPSSPSHRLSPPPARSTSPARDRSLKRRNQRSPSTSRQDALSPVTCKSPDRRKRRSPSHSRSLSRSPSSTPVRRRSLSPTSRISRRERSPGQQPDERNKEDTDHKSKSSNKISVRSPESGKQKESLKKLEEVGGNRGHVKEHERKSERISRRRSPDARISPARRTHILEDKRQSDPSNVKEIEQVEKANHRDLDENFSSDSEGSRRHRTKDKKRKHKRSEREEVSSDNDESYDSEVEHRKEAKRRRKEEKKSRKEEKKRRREERRRRREGRRAEKSRLKNRDYSDTSEGEPEPDLGDEAHPKNGKEEDSDPKKLEIELRNKALESLKAKKGAGQ</sequence>
<dbReference type="InterPro" id="IPR036483">
    <property type="entry name" value="PWI_dom_sf"/>
</dbReference>
<evidence type="ECO:0000256" key="1">
    <source>
        <dbReference type="ARBA" id="ARBA00022664"/>
    </source>
</evidence>
<feature type="compositionally biased region" description="Basic residues" evidence="2">
    <location>
        <begin position="357"/>
        <end position="368"/>
    </location>
</feature>
<feature type="compositionally biased region" description="Basic and acidic residues" evidence="2">
    <location>
        <begin position="856"/>
        <end position="869"/>
    </location>
</feature>
<proteinExistence type="predicted"/>
<dbReference type="SUPFAM" id="SSF101233">
    <property type="entry name" value="PWI domain"/>
    <property type="match status" value="1"/>
</dbReference>
<organism evidence="4">
    <name type="scientific">Tarenaya spinosa</name>
    <dbReference type="NCBI Taxonomy" id="228870"/>
    <lineage>
        <taxon>Eukaryota</taxon>
        <taxon>Viridiplantae</taxon>
        <taxon>Streptophyta</taxon>
        <taxon>Embryophyta</taxon>
        <taxon>Tracheophyta</taxon>
        <taxon>Spermatophyta</taxon>
        <taxon>Magnoliopsida</taxon>
        <taxon>eudicotyledons</taxon>
        <taxon>Gunneridae</taxon>
        <taxon>Pentapetalae</taxon>
        <taxon>rosids</taxon>
        <taxon>malvids</taxon>
        <taxon>Brassicales</taxon>
        <taxon>Cleomaceae</taxon>
        <taxon>New World clade</taxon>
        <taxon>Tarenaya</taxon>
    </lineage>
</organism>
<feature type="compositionally biased region" description="Basic residues" evidence="2">
    <location>
        <begin position="326"/>
        <end position="341"/>
    </location>
</feature>
<feature type="compositionally biased region" description="Basic and acidic residues" evidence="2">
    <location>
        <begin position="703"/>
        <end position="741"/>
    </location>
</feature>
<feature type="compositionally biased region" description="Low complexity" evidence="2">
    <location>
        <begin position="584"/>
        <end position="604"/>
    </location>
</feature>
<feature type="compositionally biased region" description="Basic and acidic residues" evidence="2">
    <location>
        <begin position="176"/>
        <end position="192"/>
    </location>
</feature>
<dbReference type="GO" id="GO:0006397">
    <property type="term" value="P:mRNA processing"/>
    <property type="evidence" value="ECO:0007669"/>
    <property type="project" value="UniProtKB-KW"/>
</dbReference>
<dbReference type="InterPro" id="IPR052225">
    <property type="entry name" value="Ser/Arg_repetitive_matrix"/>
</dbReference>
<evidence type="ECO:0000313" key="4">
    <source>
        <dbReference type="EMBL" id="ABW81077.1"/>
    </source>
</evidence>
<dbReference type="Pfam" id="PF01480">
    <property type="entry name" value="PWI"/>
    <property type="match status" value="1"/>
</dbReference>
<dbReference type="GO" id="GO:0048024">
    <property type="term" value="P:regulation of mRNA splicing, via spliceosome"/>
    <property type="evidence" value="ECO:0007669"/>
    <property type="project" value="TreeGrafter"/>
</dbReference>
<dbReference type="GO" id="GO:0003723">
    <property type="term" value="F:RNA binding"/>
    <property type="evidence" value="ECO:0007669"/>
    <property type="project" value="TreeGrafter"/>
</dbReference>
<dbReference type="InterPro" id="IPR002483">
    <property type="entry name" value="PWI_dom"/>
</dbReference>
<accession>B2BXP0</accession>